<feature type="region of interest" description="Disordered" evidence="1">
    <location>
        <begin position="70"/>
        <end position="121"/>
    </location>
</feature>
<feature type="compositionally biased region" description="Polar residues" evidence="1">
    <location>
        <begin position="97"/>
        <end position="106"/>
    </location>
</feature>
<evidence type="ECO:0000313" key="3">
    <source>
        <dbReference type="Proteomes" id="UP000824120"/>
    </source>
</evidence>
<feature type="compositionally biased region" description="Polar residues" evidence="1">
    <location>
        <begin position="70"/>
        <end position="83"/>
    </location>
</feature>
<sequence length="143" mass="15679">MGPFLSIFQQTTSSTPKSKQMGPFLSIFQQTTSSTPKSKQPPTFQPNSKFIRPGPILFFIKEPSNVSFNVNNKQRQRKPTTLTPAAHSSGVFPRAATSPNDVNNSVKIHGKQQRQYATSSSSLPRQFVQVSVLDGAISTIHSS</sequence>
<accession>A0A9J5YW22</accession>
<feature type="compositionally biased region" description="Polar residues" evidence="1">
    <location>
        <begin position="7"/>
        <end position="18"/>
    </location>
</feature>
<organism evidence="2 3">
    <name type="scientific">Solanum commersonii</name>
    <name type="common">Commerson's wild potato</name>
    <name type="synonym">Commerson's nightshade</name>
    <dbReference type="NCBI Taxonomy" id="4109"/>
    <lineage>
        <taxon>Eukaryota</taxon>
        <taxon>Viridiplantae</taxon>
        <taxon>Streptophyta</taxon>
        <taxon>Embryophyta</taxon>
        <taxon>Tracheophyta</taxon>
        <taxon>Spermatophyta</taxon>
        <taxon>Magnoliopsida</taxon>
        <taxon>eudicotyledons</taxon>
        <taxon>Gunneridae</taxon>
        <taxon>Pentapetalae</taxon>
        <taxon>asterids</taxon>
        <taxon>lamiids</taxon>
        <taxon>Solanales</taxon>
        <taxon>Solanaceae</taxon>
        <taxon>Solanoideae</taxon>
        <taxon>Solaneae</taxon>
        <taxon>Solanum</taxon>
    </lineage>
</organism>
<dbReference type="Proteomes" id="UP000824120">
    <property type="component" value="Chromosome 6"/>
</dbReference>
<dbReference type="AlphaFoldDB" id="A0A9J5YW22"/>
<comment type="caution">
    <text evidence="2">The sequence shown here is derived from an EMBL/GenBank/DDBJ whole genome shotgun (WGS) entry which is preliminary data.</text>
</comment>
<evidence type="ECO:0000313" key="2">
    <source>
        <dbReference type="EMBL" id="KAG5603268.1"/>
    </source>
</evidence>
<gene>
    <name evidence="2" type="ORF">H5410_034638</name>
</gene>
<name>A0A9J5YW22_SOLCO</name>
<protein>
    <submittedName>
        <fullName evidence="2">Uncharacterized protein</fullName>
    </submittedName>
</protein>
<feature type="region of interest" description="Disordered" evidence="1">
    <location>
        <begin position="1"/>
        <end position="22"/>
    </location>
</feature>
<dbReference type="EMBL" id="JACXVP010000006">
    <property type="protein sequence ID" value="KAG5603268.1"/>
    <property type="molecule type" value="Genomic_DNA"/>
</dbReference>
<proteinExistence type="predicted"/>
<keyword evidence="3" id="KW-1185">Reference proteome</keyword>
<reference evidence="2 3" key="1">
    <citation type="submission" date="2020-09" db="EMBL/GenBank/DDBJ databases">
        <title>De no assembly of potato wild relative species, Solanum commersonii.</title>
        <authorList>
            <person name="Cho K."/>
        </authorList>
    </citation>
    <scope>NUCLEOTIDE SEQUENCE [LARGE SCALE GENOMIC DNA]</scope>
    <source>
        <strain evidence="2">LZ3.2</strain>
        <tissue evidence="2">Leaf</tissue>
    </source>
</reference>
<evidence type="ECO:0000256" key="1">
    <source>
        <dbReference type="SAM" id="MobiDB-lite"/>
    </source>
</evidence>